<keyword evidence="1" id="KW-0539">Nucleus</keyword>
<feature type="domain" description="WRC" evidence="5">
    <location>
        <begin position="36"/>
        <end position="96"/>
    </location>
</feature>
<dbReference type="EMBL" id="CM010719">
    <property type="protein sequence ID" value="RZC60815.1"/>
    <property type="molecule type" value="Genomic_DNA"/>
</dbReference>
<evidence type="ECO:0000259" key="5">
    <source>
        <dbReference type="PROSITE" id="PS51667"/>
    </source>
</evidence>
<evidence type="ECO:0000313" key="6">
    <source>
        <dbReference type="EMBL" id="RZC60815.1"/>
    </source>
</evidence>
<feature type="compositionally biased region" description="Polar residues" evidence="4">
    <location>
        <begin position="396"/>
        <end position="405"/>
    </location>
</feature>
<evidence type="ECO:0000313" key="7">
    <source>
        <dbReference type="Proteomes" id="UP000316621"/>
    </source>
</evidence>
<feature type="region of interest" description="Disordered" evidence="4">
    <location>
        <begin position="463"/>
        <end position="512"/>
    </location>
</feature>
<feature type="coiled-coil region" evidence="3">
    <location>
        <begin position="263"/>
        <end position="331"/>
    </location>
</feature>
<dbReference type="Gramene" id="RZC60815">
    <property type="protein sequence ID" value="RZC60815"/>
    <property type="gene ID" value="C5167_022554"/>
</dbReference>
<name>A0A4Y7JMB2_PAPSO</name>
<dbReference type="PANTHER" id="PTHR34380:SF1">
    <property type="entry name" value="OS01G0221300 PROTEIN"/>
    <property type="match status" value="1"/>
</dbReference>
<comment type="caution">
    <text evidence="2">Lacks conserved residue(s) required for the propagation of feature annotation.</text>
</comment>
<gene>
    <name evidence="6" type="ORF">C5167_022554</name>
</gene>
<dbReference type="InterPro" id="IPR014977">
    <property type="entry name" value="WRC_dom"/>
</dbReference>
<feature type="compositionally biased region" description="Polar residues" evidence="4">
    <location>
        <begin position="471"/>
        <end position="480"/>
    </location>
</feature>
<evidence type="ECO:0000256" key="4">
    <source>
        <dbReference type="SAM" id="MobiDB-lite"/>
    </source>
</evidence>
<feature type="region of interest" description="Disordered" evidence="4">
    <location>
        <begin position="376"/>
        <end position="412"/>
    </location>
</feature>
<protein>
    <recommendedName>
        <fullName evidence="5">WRC domain-containing protein</fullName>
    </recommendedName>
</protein>
<evidence type="ECO:0000256" key="2">
    <source>
        <dbReference type="PROSITE-ProRule" id="PRU01002"/>
    </source>
</evidence>
<keyword evidence="3" id="KW-0175">Coiled coil</keyword>
<dbReference type="Proteomes" id="UP000316621">
    <property type="component" value="Chromosome 5"/>
</dbReference>
<organism evidence="6 7">
    <name type="scientific">Papaver somniferum</name>
    <name type="common">Opium poppy</name>
    <dbReference type="NCBI Taxonomy" id="3469"/>
    <lineage>
        <taxon>Eukaryota</taxon>
        <taxon>Viridiplantae</taxon>
        <taxon>Streptophyta</taxon>
        <taxon>Embryophyta</taxon>
        <taxon>Tracheophyta</taxon>
        <taxon>Spermatophyta</taxon>
        <taxon>Magnoliopsida</taxon>
        <taxon>Ranunculales</taxon>
        <taxon>Papaveraceae</taxon>
        <taxon>Papaveroideae</taxon>
        <taxon>Papaver</taxon>
    </lineage>
</organism>
<keyword evidence="7" id="KW-1185">Reference proteome</keyword>
<proteinExistence type="predicted"/>
<feature type="region of interest" description="Disordered" evidence="4">
    <location>
        <begin position="123"/>
        <end position="168"/>
    </location>
</feature>
<evidence type="ECO:0000256" key="1">
    <source>
        <dbReference type="ARBA" id="ARBA00023242"/>
    </source>
</evidence>
<sequence length="687" mass="77665">MKTQKMPGEILDLTKKKKKKMKKLSMLAPDQQSIIPPDEQRCCRTDNVKWRCKNFRMRSCGGAAADDSGALDNKYCEKHCNYYVAIQTKKKLKKKSVDDEADFSSSDIETRDSKCLKWQRKRLAEEDDRTGVQPPTNHTRDSDRNIEGSSAKIGAKRKKVERTETSGELKSLAEIREPVVEPESLDLKKNKVELTEPRSKYAEEETRKAAAGDEDAAEYWRNKFSDLQSQFLMMEKENSTMRCVIPNLESLVQTMENKNSAMARCVESRISKLESLVLRMENENSTMGCLESRISKLERLVLRMENENSTMGCLESRISKLESLVLRMENENPTAAGCPESRISKLESLVQRNGKKSSILRCAELRNSEKIIEPEECLQNEVTQSGVNPRDENTRNEPNAETNSGVREDSHVYKLNPAENVLNVYHASINKHHESESEYVNISSVSLHLLNWGDNVKEGRGWGCVEERPSQHGSSSQDQLGMSKKPFLNLVSDNGGESPGESEDSDSSVDPKNSLGDLLDMMPINSWNSNKDQEIKWKFEADMLSSFEEHLELCLKAVCALYRQHVSEDAISAKGLFHCSDAFRCKICWLPQISVVVGEQWGATELLARGCTCIGVTTLAKFLMDRDCKGDLKKSVKELEIFDSKAVEDCKRLARSYSKQLFSIYQKGKDPYFLPATTASHGHQTAK</sequence>
<dbReference type="PROSITE" id="PS51667">
    <property type="entry name" value="WRC"/>
    <property type="match status" value="1"/>
</dbReference>
<evidence type="ECO:0000256" key="3">
    <source>
        <dbReference type="SAM" id="Coils"/>
    </source>
</evidence>
<dbReference type="PANTHER" id="PTHR34380">
    <property type="entry name" value="BNAA03G12380D PROTEIN"/>
    <property type="match status" value="1"/>
</dbReference>
<dbReference type="AlphaFoldDB" id="A0A4Y7JMB2"/>
<accession>A0A4Y7JMB2</accession>
<reference evidence="6 7" key="1">
    <citation type="journal article" date="2018" name="Science">
        <title>The opium poppy genome and morphinan production.</title>
        <authorList>
            <person name="Guo L."/>
            <person name="Winzer T."/>
            <person name="Yang X."/>
            <person name="Li Y."/>
            <person name="Ning Z."/>
            <person name="He Z."/>
            <person name="Teodor R."/>
            <person name="Lu Y."/>
            <person name="Bowser T.A."/>
            <person name="Graham I.A."/>
            <person name="Ye K."/>
        </authorList>
    </citation>
    <scope>NUCLEOTIDE SEQUENCE [LARGE SCALE GENOMIC DNA]</scope>
    <source>
        <strain evidence="7">cv. HN1</strain>
        <tissue evidence="6">Leaves</tissue>
    </source>
</reference>